<keyword evidence="2" id="KW-0472">Membrane</keyword>
<organism evidence="3 4">
    <name type="scientific">Lophiotrema nucula</name>
    <dbReference type="NCBI Taxonomy" id="690887"/>
    <lineage>
        <taxon>Eukaryota</taxon>
        <taxon>Fungi</taxon>
        <taxon>Dikarya</taxon>
        <taxon>Ascomycota</taxon>
        <taxon>Pezizomycotina</taxon>
        <taxon>Dothideomycetes</taxon>
        <taxon>Pleosporomycetidae</taxon>
        <taxon>Pleosporales</taxon>
        <taxon>Lophiotremataceae</taxon>
        <taxon>Lophiotrema</taxon>
    </lineage>
</organism>
<sequence>MEQREVTSSSSSIGSSITFISAPHVPHPPTSSTKISTSATPTNAPSTFSVSAPTALSTHRETIIVDTHSAPPRIPPLTHHVPSTLATSTQSASSQPSSSIQLTSYGPKPLGPTPPEIIGISFGAIFACLLLYGVAHKYWNWRRMKRARSRTLERLGDGSQGQERVGMERYPQKPIFE</sequence>
<feature type="compositionally biased region" description="Low complexity" evidence="1">
    <location>
        <begin position="82"/>
        <end position="104"/>
    </location>
</feature>
<feature type="compositionally biased region" description="Low complexity" evidence="1">
    <location>
        <begin position="8"/>
        <end position="21"/>
    </location>
</feature>
<reference evidence="3" key="1">
    <citation type="journal article" date="2020" name="Stud. Mycol.">
        <title>101 Dothideomycetes genomes: a test case for predicting lifestyles and emergence of pathogens.</title>
        <authorList>
            <person name="Haridas S."/>
            <person name="Albert R."/>
            <person name="Binder M."/>
            <person name="Bloem J."/>
            <person name="Labutti K."/>
            <person name="Salamov A."/>
            <person name="Andreopoulos B."/>
            <person name="Baker S."/>
            <person name="Barry K."/>
            <person name="Bills G."/>
            <person name="Bluhm B."/>
            <person name="Cannon C."/>
            <person name="Castanera R."/>
            <person name="Culley D."/>
            <person name="Daum C."/>
            <person name="Ezra D."/>
            <person name="Gonzalez J."/>
            <person name="Henrissat B."/>
            <person name="Kuo A."/>
            <person name="Liang C."/>
            <person name="Lipzen A."/>
            <person name="Lutzoni F."/>
            <person name="Magnuson J."/>
            <person name="Mondo S."/>
            <person name="Nolan M."/>
            <person name="Ohm R."/>
            <person name="Pangilinan J."/>
            <person name="Park H.-J."/>
            <person name="Ramirez L."/>
            <person name="Alfaro M."/>
            <person name="Sun H."/>
            <person name="Tritt A."/>
            <person name="Yoshinaga Y."/>
            <person name="Zwiers L.-H."/>
            <person name="Turgeon B."/>
            <person name="Goodwin S."/>
            <person name="Spatafora J."/>
            <person name="Crous P."/>
            <person name="Grigoriev I."/>
        </authorList>
    </citation>
    <scope>NUCLEOTIDE SEQUENCE</scope>
    <source>
        <strain evidence="3">CBS 627.86</strain>
    </source>
</reference>
<proteinExistence type="predicted"/>
<feature type="region of interest" description="Disordered" evidence="1">
    <location>
        <begin position="153"/>
        <end position="177"/>
    </location>
</feature>
<feature type="compositionally biased region" description="Low complexity" evidence="1">
    <location>
        <begin position="36"/>
        <end position="49"/>
    </location>
</feature>
<keyword evidence="2" id="KW-1133">Transmembrane helix</keyword>
<keyword evidence="4" id="KW-1185">Reference proteome</keyword>
<dbReference type="AlphaFoldDB" id="A0A6A5YRA7"/>
<feature type="region of interest" description="Disordered" evidence="1">
    <location>
        <begin position="68"/>
        <end position="107"/>
    </location>
</feature>
<dbReference type="EMBL" id="ML977346">
    <property type="protein sequence ID" value="KAF2108681.1"/>
    <property type="molecule type" value="Genomic_DNA"/>
</dbReference>
<feature type="compositionally biased region" description="Basic and acidic residues" evidence="1">
    <location>
        <begin position="165"/>
        <end position="177"/>
    </location>
</feature>
<name>A0A6A5YRA7_9PLEO</name>
<gene>
    <name evidence="3" type="ORF">BDV96DRAFT_256785</name>
</gene>
<evidence type="ECO:0000256" key="2">
    <source>
        <dbReference type="SAM" id="Phobius"/>
    </source>
</evidence>
<feature type="transmembrane region" description="Helical" evidence="2">
    <location>
        <begin position="117"/>
        <end position="139"/>
    </location>
</feature>
<dbReference type="Proteomes" id="UP000799770">
    <property type="component" value="Unassembled WGS sequence"/>
</dbReference>
<keyword evidence="2" id="KW-0812">Transmembrane</keyword>
<protein>
    <submittedName>
        <fullName evidence="3">Uncharacterized protein</fullName>
    </submittedName>
</protein>
<feature type="region of interest" description="Disordered" evidence="1">
    <location>
        <begin position="1"/>
        <end position="52"/>
    </location>
</feature>
<accession>A0A6A5YRA7</accession>
<evidence type="ECO:0000313" key="4">
    <source>
        <dbReference type="Proteomes" id="UP000799770"/>
    </source>
</evidence>
<evidence type="ECO:0000313" key="3">
    <source>
        <dbReference type="EMBL" id="KAF2108681.1"/>
    </source>
</evidence>
<evidence type="ECO:0000256" key="1">
    <source>
        <dbReference type="SAM" id="MobiDB-lite"/>
    </source>
</evidence>